<dbReference type="OMA" id="ICTRYAI"/>
<dbReference type="AlphaFoldDB" id="E1F9A5"/>
<comment type="caution">
    <text evidence="1">The sequence shown here is derived from an EMBL/GenBank/DDBJ whole genome shotgun (WGS) entry which is preliminary data.</text>
</comment>
<organism evidence="1 2">
    <name type="scientific">Giardia intestinalis (strain P15)</name>
    <name type="common">Giardia lamblia</name>
    <dbReference type="NCBI Taxonomy" id="658858"/>
    <lineage>
        <taxon>Eukaryota</taxon>
        <taxon>Metamonada</taxon>
        <taxon>Diplomonadida</taxon>
        <taxon>Hexamitidae</taxon>
        <taxon>Giardiinae</taxon>
        <taxon>Giardia</taxon>
    </lineage>
</organism>
<protein>
    <submittedName>
        <fullName evidence="1">Uncharacterized protein</fullName>
    </submittedName>
</protein>
<evidence type="ECO:0000313" key="1">
    <source>
        <dbReference type="EMBL" id="EFO60945.1"/>
    </source>
</evidence>
<dbReference type="Proteomes" id="UP000008974">
    <property type="component" value="Unassembled WGS sequence"/>
</dbReference>
<sequence length="138" mass="15363">MNEGNVGQRTTSIGSARLNKAPYGDIQQTMDGIVGTVSLLKGYLERLLQEIEQINYDMQLTTAICTRYAIDPKTALLCLQQKAYAREQALLKIAAHLRLYDFFQSETRQLLADISANEELAVVLPHQHNSKGPAVNSK</sequence>
<evidence type="ECO:0000313" key="2">
    <source>
        <dbReference type="Proteomes" id="UP000008974"/>
    </source>
</evidence>
<dbReference type="EMBL" id="ACVC01000476">
    <property type="protein sequence ID" value="EFO60945.1"/>
    <property type="molecule type" value="Genomic_DNA"/>
</dbReference>
<dbReference type="VEuPathDB" id="GiardiaDB:GLP15_3302"/>
<reference evidence="1 2" key="1">
    <citation type="journal article" date="2010" name="BMC Genomics">
        <title>Genome analysis and comparative genomics of a Giardia intestinalis assemblage E isolate.</title>
        <authorList>
            <person name="Jerlstrom-Hultqvist J."/>
            <person name="Franzen O."/>
            <person name="Ankarklev J."/>
            <person name="Xu F."/>
            <person name="Nohynkova E."/>
            <person name="Andersson J.O."/>
            <person name="Svard S.G."/>
            <person name="Andersson B."/>
        </authorList>
    </citation>
    <scope>NUCLEOTIDE SEQUENCE [LARGE SCALE GENOMIC DNA]</scope>
    <source>
        <strain evidence="1 2">P15</strain>
    </source>
</reference>
<accession>E1F9A5</accession>
<gene>
    <name evidence="1" type="ORF">GLP15_3302</name>
</gene>
<dbReference type="OrthoDB" id="10252787at2759"/>
<name>E1F9A5_GIAIA</name>
<proteinExistence type="predicted"/>